<dbReference type="PANTHER" id="PTHR30115">
    <property type="entry name" value="NITROGEN REGULATORY PROTEIN P-II"/>
    <property type="match status" value="1"/>
</dbReference>
<protein>
    <submittedName>
        <fullName evidence="2">Nitrogen regulatory protein P-II family</fullName>
    </submittedName>
</protein>
<dbReference type="Proteomes" id="UP000184241">
    <property type="component" value="Unassembled WGS sequence"/>
</dbReference>
<dbReference type="PROSITE" id="PS51343">
    <property type="entry name" value="PII_GLNB_DOM"/>
    <property type="match status" value="1"/>
</dbReference>
<dbReference type="PRINTS" id="PR00340">
    <property type="entry name" value="PIIGLNB"/>
</dbReference>
<gene>
    <name evidence="2" type="ORF">SAMN02745941_02084</name>
</gene>
<proteinExistence type="inferred from homology"/>
<dbReference type="GO" id="GO:0030234">
    <property type="term" value="F:enzyme regulator activity"/>
    <property type="evidence" value="ECO:0007669"/>
    <property type="project" value="InterPro"/>
</dbReference>
<comment type="similarity">
    <text evidence="1">Belongs to the P(II) protein family.</text>
</comment>
<dbReference type="EMBL" id="FQXU01000006">
    <property type="protein sequence ID" value="SHI12419.1"/>
    <property type="molecule type" value="Genomic_DNA"/>
</dbReference>
<dbReference type="AlphaFoldDB" id="A0A1M5YKH7"/>
<dbReference type="RefSeq" id="WP_021803508.1">
    <property type="nucleotide sequence ID" value="NZ_FQXU01000006.1"/>
</dbReference>
<organism evidence="2 3">
    <name type="scientific">Clostridium intestinale DSM 6191</name>
    <dbReference type="NCBI Taxonomy" id="1121320"/>
    <lineage>
        <taxon>Bacteria</taxon>
        <taxon>Bacillati</taxon>
        <taxon>Bacillota</taxon>
        <taxon>Clostridia</taxon>
        <taxon>Eubacteriales</taxon>
        <taxon>Clostridiaceae</taxon>
        <taxon>Clostridium</taxon>
    </lineage>
</organism>
<accession>A0A1M5YKH7</accession>
<name>A0A1M5YKH7_9CLOT</name>
<dbReference type="PANTHER" id="PTHR30115:SF11">
    <property type="entry name" value="NITROGEN REGULATORY PROTEIN P-II HOMOLOG"/>
    <property type="match status" value="1"/>
</dbReference>
<dbReference type="InterPro" id="IPR015867">
    <property type="entry name" value="N-reg_PII/ATP_PRibTrfase_C"/>
</dbReference>
<dbReference type="Pfam" id="PF00543">
    <property type="entry name" value="P-II"/>
    <property type="match status" value="1"/>
</dbReference>
<dbReference type="Gene3D" id="3.30.70.120">
    <property type="match status" value="1"/>
</dbReference>
<dbReference type="GO" id="GO:0006808">
    <property type="term" value="P:regulation of nitrogen utilization"/>
    <property type="evidence" value="ECO:0007669"/>
    <property type="project" value="InterPro"/>
</dbReference>
<evidence type="ECO:0000256" key="1">
    <source>
        <dbReference type="RuleBase" id="RU003936"/>
    </source>
</evidence>
<dbReference type="InterPro" id="IPR011322">
    <property type="entry name" value="N-reg_PII-like_a/b"/>
</dbReference>
<dbReference type="PROSITE" id="PS00638">
    <property type="entry name" value="PII_GLNB_CTER"/>
    <property type="match status" value="1"/>
</dbReference>
<dbReference type="SUPFAM" id="SSF54913">
    <property type="entry name" value="GlnB-like"/>
    <property type="match status" value="1"/>
</dbReference>
<dbReference type="GO" id="GO:0005524">
    <property type="term" value="F:ATP binding"/>
    <property type="evidence" value="ECO:0007669"/>
    <property type="project" value="TreeGrafter"/>
</dbReference>
<dbReference type="SMART" id="SM00938">
    <property type="entry name" value="P-II"/>
    <property type="match status" value="1"/>
</dbReference>
<dbReference type="GO" id="GO:0005829">
    <property type="term" value="C:cytosol"/>
    <property type="evidence" value="ECO:0007669"/>
    <property type="project" value="TreeGrafter"/>
</dbReference>
<evidence type="ECO:0000313" key="3">
    <source>
        <dbReference type="Proteomes" id="UP000184241"/>
    </source>
</evidence>
<dbReference type="InterPro" id="IPR002187">
    <property type="entry name" value="N-reg_PII"/>
</dbReference>
<evidence type="ECO:0000313" key="2">
    <source>
        <dbReference type="EMBL" id="SHI12419.1"/>
    </source>
</evidence>
<sequence length="127" mass="14029">MKEIIGIIRSNKVNITKESLAEAGFPSFTCRKVLGRGKKSLNMALIEDLVLDENIPASPVAENISELGRLIPKRLFTLVVKDEDVKKIIDIIIKVNSTGNPGDGKIFVLPVNEVYRVRDNKSGEIVI</sequence>
<dbReference type="InterPro" id="IPR017918">
    <property type="entry name" value="N-reg_PII_CS"/>
</dbReference>
<reference evidence="2 3" key="1">
    <citation type="submission" date="2016-11" db="EMBL/GenBank/DDBJ databases">
        <authorList>
            <person name="Jaros S."/>
            <person name="Januszkiewicz K."/>
            <person name="Wedrychowicz H."/>
        </authorList>
    </citation>
    <scope>NUCLEOTIDE SEQUENCE [LARGE SCALE GENOMIC DNA]</scope>
    <source>
        <strain evidence="2 3">DSM 6191</strain>
    </source>
</reference>